<keyword evidence="2" id="KW-1185">Reference proteome</keyword>
<comment type="caution">
    <text evidence="1">The sequence shown here is derived from an EMBL/GenBank/DDBJ whole genome shotgun (WGS) entry which is preliminary data.</text>
</comment>
<dbReference type="OrthoDB" id="8596093at2"/>
<dbReference type="AlphaFoldDB" id="A0A4R0GKF1"/>
<protein>
    <submittedName>
        <fullName evidence="1">Tail fiber assembly protein</fullName>
    </submittedName>
</protein>
<dbReference type="PANTHER" id="PTHR34413">
    <property type="entry name" value="PROPHAGE TAIL FIBER ASSEMBLY PROTEIN HOMOLOG TFAE-RELATED-RELATED"/>
    <property type="match status" value="1"/>
</dbReference>
<organism evidence="1 2">
    <name type="scientific">Kosakonia quasisacchari</name>
    <dbReference type="NCBI Taxonomy" id="2529380"/>
    <lineage>
        <taxon>Bacteria</taxon>
        <taxon>Pseudomonadati</taxon>
        <taxon>Pseudomonadota</taxon>
        <taxon>Gammaproteobacteria</taxon>
        <taxon>Enterobacterales</taxon>
        <taxon>Enterobacteriaceae</taxon>
        <taxon>Kosakonia</taxon>
    </lineage>
</organism>
<dbReference type="InterPro" id="IPR003458">
    <property type="entry name" value="Phage_T4_Gp38_tail_assem"/>
</dbReference>
<evidence type="ECO:0000313" key="2">
    <source>
        <dbReference type="Proteomes" id="UP000291793"/>
    </source>
</evidence>
<evidence type="ECO:0000313" key="1">
    <source>
        <dbReference type="EMBL" id="TCB97756.1"/>
    </source>
</evidence>
<accession>A0A4R0GKF1</accession>
<dbReference type="EMBL" id="SJOP01000031">
    <property type="protein sequence ID" value="TCB97756.1"/>
    <property type="molecule type" value="Genomic_DNA"/>
</dbReference>
<dbReference type="Pfam" id="PF02413">
    <property type="entry name" value="Caudo_TAP"/>
    <property type="match status" value="1"/>
</dbReference>
<reference evidence="1 2" key="1">
    <citation type="submission" date="2019-02" db="EMBL/GenBank/DDBJ databases">
        <title>The draft genome of Kosakonia quasisacchari strain WCHKQ120001.</title>
        <authorList>
            <person name="Wang C."/>
            <person name="Feng Y."/>
            <person name="Zong Z."/>
        </authorList>
    </citation>
    <scope>NUCLEOTIDE SEQUENCE [LARGE SCALE GENOMIC DNA]</scope>
    <source>
        <strain evidence="1 2">WCHKQ120001</strain>
    </source>
</reference>
<gene>
    <name evidence="1" type="ORF">E0L21_22885</name>
</gene>
<dbReference type="Proteomes" id="UP000291793">
    <property type="component" value="Unassembled WGS sequence"/>
</dbReference>
<proteinExistence type="predicted"/>
<sequence>MPKYIYSPLRNLFYDADLESGYSVSGAWPPDAIEVPENVFLTYTGLPPEGKRRIADNEGMPVWDDVPPPTLEQFVAAAELNRQKLVDTAMQSISVIQLKLQAGRTLTETETTKLNTVLDYIDAVNALDVSTAPDINWPVLPGAQVS</sequence>
<dbReference type="RefSeq" id="WP_131413570.1">
    <property type="nucleotide sequence ID" value="NZ_SJOP01000031.1"/>
</dbReference>
<dbReference type="InterPro" id="IPR051220">
    <property type="entry name" value="TFA_Chaperone"/>
</dbReference>
<name>A0A4R0GKF1_9ENTR</name>